<feature type="disulfide bond" evidence="11">
    <location>
        <begin position="329"/>
        <end position="344"/>
    </location>
</feature>
<dbReference type="PROSITE" id="PS50835">
    <property type="entry name" value="IG_LIKE"/>
    <property type="match status" value="1"/>
</dbReference>
<dbReference type="PROSITE" id="PS50068">
    <property type="entry name" value="LDLRA_2"/>
    <property type="match status" value="3"/>
</dbReference>
<evidence type="ECO:0000256" key="2">
    <source>
        <dbReference type="ARBA" id="ARBA00004308"/>
    </source>
</evidence>
<proteinExistence type="predicted"/>
<dbReference type="InterPro" id="IPR013098">
    <property type="entry name" value="Ig_I-set"/>
</dbReference>
<dbReference type="CDD" id="cd00112">
    <property type="entry name" value="LDLa"/>
    <property type="match status" value="3"/>
</dbReference>
<dbReference type="GO" id="GO:0012505">
    <property type="term" value="C:endomembrane system"/>
    <property type="evidence" value="ECO:0007669"/>
    <property type="project" value="UniProtKB-SubCell"/>
</dbReference>
<feature type="domain" description="Ig-like" evidence="12">
    <location>
        <begin position="163"/>
        <end position="259"/>
    </location>
</feature>
<dbReference type="FunFam" id="4.10.400.10:FF:000045">
    <property type="entry name" value="Low-density lipoprotein receptor-related protein 2"/>
    <property type="match status" value="1"/>
</dbReference>
<dbReference type="InterPro" id="IPR013783">
    <property type="entry name" value="Ig-like_fold"/>
</dbReference>
<keyword evidence="4" id="KW-0732">Signal</keyword>
<dbReference type="PRINTS" id="PR00261">
    <property type="entry name" value="LDLRECEPTOR"/>
</dbReference>
<dbReference type="PANTHER" id="PTHR24270">
    <property type="entry name" value="LOW-DENSITY LIPOPROTEIN RECEPTOR-RELATED"/>
    <property type="match status" value="1"/>
</dbReference>
<dbReference type="OrthoDB" id="9990982at2759"/>
<dbReference type="InterPro" id="IPR023415">
    <property type="entry name" value="LDLR_class-A_CS"/>
</dbReference>
<dbReference type="EMBL" id="UZAF01018567">
    <property type="protein sequence ID" value="VDO52787.1"/>
    <property type="molecule type" value="Genomic_DNA"/>
</dbReference>
<accession>A0A0N4WSD7</accession>
<evidence type="ECO:0000256" key="5">
    <source>
        <dbReference type="ARBA" id="ARBA00022737"/>
    </source>
</evidence>
<keyword evidence="5" id="KW-0677">Repeat</keyword>
<dbReference type="SMART" id="SM00192">
    <property type="entry name" value="LDLa"/>
    <property type="match status" value="3"/>
</dbReference>
<keyword evidence="7" id="KW-0472">Membrane</keyword>
<keyword evidence="10" id="KW-0325">Glycoprotein</keyword>
<feature type="disulfide bond" evidence="11">
    <location>
        <begin position="289"/>
        <end position="304"/>
    </location>
</feature>
<feature type="disulfide bond" evidence="11">
    <location>
        <begin position="119"/>
        <end position="131"/>
    </location>
</feature>
<reference evidence="15" key="1">
    <citation type="submission" date="2017-02" db="UniProtKB">
        <authorList>
            <consortium name="WormBaseParasite"/>
        </authorList>
    </citation>
    <scope>IDENTIFICATION</scope>
</reference>
<feature type="disulfide bond" evidence="11">
    <location>
        <begin position="126"/>
        <end position="144"/>
    </location>
</feature>
<sequence length="385" mass="42371">MLPSLYAALSLSIIYRITINLPDLSYPTELQNVGSESFLRTSDEIANAVNSLLVDLPGHYNATVFQYRYHKDMGTLAYLDIYSNEMLSKKVKQRLRKAIDDGFIGLDNLNTFGYANSNCPPTEFQCSDGSCIPGSHRCNGNNDCPDGSDERSDFAHCGHSSKPVIYQTNRVVYAPSGGVALLSAIIDQIPEDHQVLWSRGGKLIAEGSLTTADDSRISAYRASSEYFLRIKNVSATDEGRYRITVSGMGADATFELRVSADSVKSASKNCPSNERLCRSGHCLPVSQFCDRIVQCPDGDDEEHCTPVICSSTEFRCESSNSCVPSVVRCDGWRDCHDGTDEMNCTTAGAASQQQNHHVHHDNHHHRKFSRLTVTCADGSPPEYSL</sequence>
<evidence type="ECO:0000313" key="13">
    <source>
        <dbReference type="EMBL" id="VDO52787.1"/>
    </source>
</evidence>
<keyword evidence="6" id="KW-1133">Transmembrane helix</keyword>
<dbReference type="Proteomes" id="UP000268014">
    <property type="component" value="Unassembled WGS sequence"/>
</dbReference>
<organism evidence="15">
    <name type="scientific">Haemonchus placei</name>
    <name type="common">Barber's pole worm</name>
    <dbReference type="NCBI Taxonomy" id="6290"/>
    <lineage>
        <taxon>Eukaryota</taxon>
        <taxon>Metazoa</taxon>
        <taxon>Ecdysozoa</taxon>
        <taxon>Nematoda</taxon>
        <taxon>Chromadorea</taxon>
        <taxon>Rhabditida</taxon>
        <taxon>Rhabditina</taxon>
        <taxon>Rhabditomorpha</taxon>
        <taxon>Strongyloidea</taxon>
        <taxon>Trichostrongylidae</taxon>
        <taxon>Haemonchus</taxon>
    </lineage>
</organism>
<evidence type="ECO:0000256" key="6">
    <source>
        <dbReference type="ARBA" id="ARBA00022989"/>
    </source>
</evidence>
<dbReference type="Gene3D" id="2.60.40.10">
    <property type="entry name" value="Immunoglobulins"/>
    <property type="match status" value="1"/>
</dbReference>
<evidence type="ECO:0000256" key="4">
    <source>
        <dbReference type="ARBA" id="ARBA00022729"/>
    </source>
</evidence>
<feature type="disulfide bond" evidence="11">
    <location>
        <begin position="277"/>
        <end position="295"/>
    </location>
</feature>
<evidence type="ECO:0000256" key="10">
    <source>
        <dbReference type="ARBA" id="ARBA00023180"/>
    </source>
</evidence>
<name>A0A0N4WSD7_HAEPC</name>
<evidence type="ECO:0000256" key="8">
    <source>
        <dbReference type="ARBA" id="ARBA00023157"/>
    </source>
</evidence>
<dbReference type="InterPro" id="IPR050685">
    <property type="entry name" value="LDLR"/>
</dbReference>
<dbReference type="SMART" id="SM00409">
    <property type="entry name" value="IG"/>
    <property type="match status" value="1"/>
</dbReference>
<dbReference type="OMA" id="LYNRHIP"/>
<dbReference type="InterPro" id="IPR036179">
    <property type="entry name" value="Ig-like_dom_sf"/>
</dbReference>
<dbReference type="InterPro" id="IPR007110">
    <property type="entry name" value="Ig-like_dom"/>
</dbReference>
<reference evidence="13 14" key="2">
    <citation type="submission" date="2018-11" db="EMBL/GenBank/DDBJ databases">
        <authorList>
            <consortium name="Pathogen Informatics"/>
        </authorList>
    </citation>
    <scope>NUCLEOTIDE SEQUENCE [LARGE SCALE GENOMIC DNA]</scope>
    <source>
        <strain evidence="13 14">MHpl1</strain>
    </source>
</reference>
<evidence type="ECO:0000256" key="1">
    <source>
        <dbReference type="ARBA" id="ARBA00004167"/>
    </source>
</evidence>
<dbReference type="InterPro" id="IPR002172">
    <property type="entry name" value="LDrepeatLR_classA_rpt"/>
</dbReference>
<dbReference type="GO" id="GO:0016192">
    <property type="term" value="P:vesicle-mediated transport"/>
    <property type="evidence" value="ECO:0007669"/>
    <property type="project" value="UniProtKB-ARBA"/>
</dbReference>
<evidence type="ECO:0000256" key="9">
    <source>
        <dbReference type="ARBA" id="ARBA00023170"/>
    </source>
</evidence>
<evidence type="ECO:0000256" key="7">
    <source>
        <dbReference type="ARBA" id="ARBA00023136"/>
    </source>
</evidence>
<protein>
    <submittedName>
        <fullName evidence="15">Ig-like domain-containing protein</fullName>
    </submittedName>
</protein>
<dbReference type="Pfam" id="PF00057">
    <property type="entry name" value="Ldl_recept_a"/>
    <property type="match status" value="3"/>
</dbReference>
<evidence type="ECO:0000259" key="12">
    <source>
        <dbReference type="PROSITE" id="PS50835"/>
    </source>
</evidence>
<dbReference type="GO" id="GO:0005886">
    <property type="term" value="C:plasma membrane"/>
    <property type="evidence" value="ECO:0007669"/>
    <property type="project" value="TreeGrafter"/>
</dbReference>
<dbReference type="InterPro" id="IPR036055">
    <property type="entry name" value="LDL_receptor-like_sf"/>
</dbReference>
<dbReference type="Pfam" id="PF07679">
    <property type="entry name" value="I-set"/>
    <property type="match status" value="1"/>
</dbReference>
<comment type="caution">
    <text evidence="11">Lacks conserved residue(s) required for the propagation of feature annotation.</text>
</comment>
<dbReference type="FunFam" id="4.10.400.10:FF:000034">
    <property type="entry name" value="Low-density lipoprotein receptor-related protein 2"/>
    <property type="match status" value="1"/>
</dbReference>
<evidence type="ECO:0000256" key="11">
    <source>
        <dbReference type="PROSITE-ProRule" id="PRU00124"/>
    </source>
</evidence>
<dbReference type="AlphaFoldDB" id="A0A0N4WSD7"/>
<keyword evidence="3" id="KW-0812">Transmembrane</keyword>
<feature type="disulfide bond" evidence="11">
    <location>
        <begin position="270"/>
        <end position="282"/>
    </location>
</feature>
<keyword evidence="9" id="KW-0675">Receptor</keyword>
<comment type="subcellular location">
    <subcellularLocation>
        <location evidence="2">Endomembrane system</location>
    </subcellularLocation>
    <subcellularLocation>
        <location evidence="1">Membrane</location>
        <topology evidence="1">Single-pass membrane protein</topology>
    </subcellularLocation>
</comment>
<dbReference type="PROSITE" id="PS01209">
    <property type="entry name" value="LDLRA_1"/>
    <property type="match status" value="1"/>
</dbReference>
<keyword evidence="14" id="KW-1185">Reference proteome</keyword>
<dbReference type="SUPFAM" id="SSF57424">
    <property type="entry name" value="LDL receptor-like module"/>
    <property type="match status" value="3"/>
</dbReference>
<dbReference type="STRING" id="6290.A0A0N4WSD7"/>
<dbReference type="WBParaSite" id="HPLM_0001444501-mRNA-1">
    <property type="protein sequence ID" value="HPLM_0001444501-mRNA-1"/>
    <property type="gene ID" value="HPLM_0001444501"/>
</dbReference>
<keyword evidence="8 11" id="KW-1015">Disulfide bond</keyword>
<evidence type="ECO:0000313" key="14">
    <source>
        <dbReference type="Proteomes" id="UP000268014"/>
    </source>
</evidence>
<evidence type="ECO:0000313" key="15">
    <source>
        <dbReference type="WBParaSite" id="HPLM_0001444501-mRNA-1"/>
    </source>
</evidence>
<evidence type="ECO:0000256" key="3">
    <source>
        <dbReference type="ARBA" id="ARBA00022692"/>
    </source>
</evidence>
<dbReference type="Gene3D" id="4.10.400.10">
    <property type="entry name" value="Low-density Lipoprotein Receptor"/>
    <property type="match status" value="3"/>
</dbReference>
<gene>
    <name evidence="13" type="ORF">HPLM_LOCUS14437</name>
</gene>
<dbReference type="InterPro" id="IPR003599">
    <property type="entry name" value="Ig_sub"/>
</dbReference>
<dbReference type="SUPFAM" id="SSF48726">
    <property type="entry name" value="Immunoglobulin"/>
    <property type="match status" value="1"/>
</dbReference>
<dbReference type="PANTHER" id="PTHR24270:SF60">
    <property type="entry name" value="CUB AND LDLA DOMAIN, ISOFORM A-RELATED"/>
    <property type="match status" value="1"/>
</dbReference>